<dbReference type="PANTHER" id="PTHR10894:SF0">
    <property type="entry name" value="NUCLEOLAR PROTEIN 56"/>
    <property type="match status" value="1"/>
</dbReference>
<dbReference type="SUPFAM" id="SSF89124">
    <property type="entry name" value="Nop domain"/>
    <property type="match status" value="1"/>
</dbReference>
<feature type="domain" description="Nop" evidence="1">
    <location>
        <begin position="130"/>
        <end position="242"/>
    </location>
</feature>
<dbReference type="EMBL" id="JADFAR010000006">
    <property type="protein sequence ID" value="MBE5728351.1"/>
    <property type="molecule type" value="Genomic_DNA"/>
</dbReference>
<dbReference type="Pfam" id="PF01798">
    <property type="entry name" value="Nop"/>
    <property type="match status" value="1"/>
</dbReference>
<dbReference type="PROSITE" id="PS51358">
    <property type="entry name" value="NOP"/>
    <property type="match status" value="1"/>
</dbReference>
<evidence type="ECO:0000313" key="3">
    <source>
        <dbReference type="Proteomes" id="UP000718571"/>
    </source>
</evidence>
<dbReference type="PANTHER" id="PTHR10894">
    <property type="entry name" value="NUCLEOLAR PROTEIN 5 NUCLEOLAR PROTEIN NOP5 NOP58"/>
    <property type="match status" value="1"/>
</dbReference>
<organism evidence="2 3">
    <name type="scientific">Candidatus Acidifodinimicrobium mancum</name>
    <dbReference type="NCBI Taxonomy" id="2898728"/>
    <lineage>
        <taxon>Archaea</taxon>
        <taxon>Candidatus Parvarchaeota</taxon>
        <taxon>Candidatus Acidifodinimicrobiaceae</taxon>
        <taxon>Candidatus Acidifodinimicrobium</taxon>
    </lineage>
</organism>
<dbReference type="GO" id="GO:0030515">
    <property type="term" value="F:snoRNA binding"/>
    <property type="evidence" value="ECO:0007669"/>
    <property type="project" value="InterPro"/>
</dbReference>
<dbReference type="InterPro" id="IPR042239">
    <property type="entry name" value="Nop_C"/>
</dbReference>
<proteinExistence type="predicted"/>
<gene>
    <name evidence="2" type="ORF">IHE51_00640</name>
</gene>
<evidence type="ECO:0000313" key="2">
    <source>
        <dbReference type="EMBL" id="MBE5728351.1"/>
    </source>
</evidence>
<dbReference type="InterPro" id="IPR002687">
    <property type="entry name" value="Nop_dom"/>
</dbReference>
<sequence>MANEVFIVRAKKSIKERWTVDTIIKKLIEMLDQSLKAENILFKATYDMFFLYYPEAGAKLEEKEKFMEAVKSFSDRNSIREILSLPEDSMGYDLDKKDIDMIKNGVREIMNVRSLISSIEGRINELVMGNYPNTYAVLGGVITARLISIAGSMQKLAMMPSSKVQILGTENTIFVRGKKTPKYGVIFKTQLVQSVDDSVKGKAAKTVAGYASLAIKTDIFSKEDKSKDLLRKLEEEVNKIRGNRKSNR</sequence>
<protein>
    <recommendedName>
        <fullName evidence="1">Nop domain-containing protein</fullName>
    </recommendedName>
</protein>
<comment type="caution">
    <text evidence="2">The sequence shown here is derived from an EMBL/GenBank/DDBJ whole genome shotgun (WGS) entry which is preliminary data.</text>
</comment>
<reference evidence="2 3" key="1">
    <citation type="submission" date="2020-09" db="EMBL/GenBank/DDBJ databases">
        <title>Genomic characterization of a novel Parvarchaeota family in acid mine drainage sediments.</title>
        <authorList>
            <person name="Luo Z.-H."/>
        </authorList>
    </citation>
    <scope>NUCLEOTIDE SEQUENCE [LARGE SCALE GENOMIC DNA]</scope>
    <source>
        <strain evidence="2">MAS1_bins.189</strain>
    </source>
</reference>
<dbReference type="InterPro" id="IPR045056">
    <property type="entry name" value="Nop56/Nop58"/>
</dbReference>
<evidence type="ECO:0000259" key="1">
    <source>
        <dbReference type="PROSITE" id="PS51358"/>
    </source>
</evidence>
<dbReference type="AlphaFoldDB" id="A0A8T3URR6"/>
<dbReference type="GO" id="GO:0031428">
    <property type="term" value="C:box C/D methylation guide snoRNP complex"/>
    <property type="evidence" value="ECO:0007669"/>
    <property type="project" value="InterPro"/>
</dbReference>
<name>A0A8T3URR6_9ARCH</name>
<dbReference type="Gene3D" id="1.10.246.90">
    <property type="entry name" value="Nop domain"/>
    <property type="match status" value="1"/>
</dbReference>
<dbReference type="InterPro" id="IPR036070">
    <property type="entry name" value="Nop_dom_sf"/>
</dbReference>
<accession>A0A8T3URR6</accession>
<dbReference type="Proteomes" id="UP000718571">
    <property type="component" value="Unassembled WGS sequence"/>
</dbReference>
<dbReference type="Gene3D" id="1.10.287.4070">
    <property type="match status" value="1"/>
</dbReference>